<feature type="domain" description="Glycosyltransferase 2-like" evidence="1">
    <location>
        <begin position="4"/>
        <end position="113"/>
    </location>
</feature>
<evidence type="ECO:0000313" key="3">
    <source>
        <dbReference type="Proteomes" id="UP000295292"/>
    </source>
</evidence>
<dbReference type="GO" id="GO:0016758">
    <property type="term" value="F:hexosyltransferase activity"/>
    <property type="evidence" value="ECO:0007669"/>
    <property type="project" value="UniProtKB-ARBA"/>
</dbReference>
<protein>
    <submittedName>
        <fullName evidence="2">Glycosyltransferase involved in cell wall biosynthesis</fullName>
    </submittedName>
</protein>
<dbReference type="Proteomes" id="UP000295292">
    <property type="component" value="Unassembled WGS sequence"/>
</dbReference>
<dbReference type="CDD" id="cd06433">
    <property type="entry name" value="GT_2_WfgS_like"/>
    <property type="match status" value="1"/>
</dbReference>
<accession>A0A4R6WGV9</accession>
<dbReference type="Pfam" id="PF00535">
    <property type="entry name" value="Glycos_transf_2"/>
    <property type="match status" value="1"/>
</dbReference>
<dbReference type="Gene3D" id="3.90.550.10">
    <property type="entry name" value="Spore Coat Polysaccharide Biosynthesis Protein SpsA, Chain A"/>
    <property type="match status" value="1"/>
</dbReference>
<gene>
    <name evidence="2" type="ORF">CLV99_3229</name>
</gene>
<reference evidence="2 3" key="1">
    <citation type="submission" date="2019-03" db="EMBL/GenBank/DDBJ databases">
        <title>Genomic Encyclopedia of Archaeal and Bacterial Type Strains, Phase II (KMG-II): from individual species to whole genera.</title>
        <authorList>
            <person name="Goeker M."/>
        </authorList>
    </citation>
    <scope>NUCLEOTIDE SEQUENCE [LARGE SCALE GENOMIC DNA]</scope>
    <source>
        <strain evidence="2 3">DSM 28353</strain>
    </source>
</reference>
<dbReference type="PANTHER" id="PTHR22916">
    <property type="entry name" value="GLYCOSYLTRANSFERASE"/>
    <property type="match status" value="1"/>
</dbReference>
<proteinExistence type="predicted"/>
<keyword evidence="2" id="KW-0808">Transferase</keyword>
<keyword evidence="3" id="KW-1185">Reference proteome</keyword>
<dbReference type="InterPro" id="IPR001173">
    <property type="entry name" value="Glyco_trans_2-like"/>
</dbReference>
<dbReference type="RefSeq" id="WP_133585438.1">
    <property type="nucleotide sequence ID" value="NZ_SNYV01000015.1"/>
</dbReference>
<comment type="caution">
    <text evidence="2">The sequence shown here is derived from an EMBL/GenBank/DDBJ whole genome shotgun (WGS) entry which is preliminary data.</text>
</comment>
<dbReference type="OrthoDB" id="9788101at2"/>
<dbReference type="EMBL" id="SNYV01000015">
    <property type="protein sequence ID" value="TDQ76636.1"/>
    <property type="molecule type" value="Genomic_DNA"/>
</dbReference>
<name>A0A4R6WGV9_9SPHI</name>
<dbReference type="PANTHER" id="PTHR22916:SF67">
    <property type="entry name" value="COLANIC ACID BIOSYNTHESIS GLYCOSYL TRANSFERASE WCAE-RELATED"/>
    <property type="match status" value="1"/>
</dbReference>
<dbReference type="InterPro" id="IPR029044">
    <property type="entry name" value="Nucleotide-diphossugar_trans"/>
</dbReference>
<sequence>MQLSIITINLNNKSGLTKTIESIKNQTFQDFEYIIIDGLSDDGSLSLVESNTRVNQWISEKDSGVYDAMNKGIKIASGEYLLFLNSGDIFYSEKTLEDIISNLTKTDIVYGDLLFDHTDHTAPYHCPEELTVEFLFEASLAHPSTFIKRSLFEQYGLYNTDYKIISDWSFFLTCILRGNVSTKHINQIISIFDTNGMSSDPKNQEQIRVERTHFLTSEFPLFYKQYLNQKKDTETLRKIQSSKGFKWLKKLGVKKFQ</sequence>
<organism evidence="2 3">
    <name type="scientific">Sphingobacterium yanglingense</name>
    <dbReference type="NCBI Taxonomy" id="1437280"/>
    <lineage>
        <taxon>Bacteria</taxon>
        <taxon>Pseudomonadati</taxon>
        <taxon>Bacteroidota</taxon>
        <taxon>Sphingobacteriia</taxon>
        <taxon>Sphingobacteriales</taxon>
        <taxon>Sphingobacteriaceae</taxon>
        <taxon>Sphingobacterium</taxon>
    </lineage>
</organism>
<evidence type="ECO:0000259" key="1">
    <source>
        <dbReference type="Pfam" id="PF00535"/>
    </source>
</evidence>
<evidence type="ECO:0000313" key="2">
    <source>
        <dbReference type="EMBL" id="TDQ76636.1"/>
    </source>
</evidence>
<dbReference type="AlphaFoldDB" id="A0A4R6WGV9"/>
<dbReference type="SUPFAM" id="SSF53448">
    <property type="entry name" value="Nucleotide-diphospho-sugar transferases"/>
    <property type="match status" value="1"/>
</dbReference>